<sequence>MLQMVAMATRGFITFISRDFTSQCLCVSTRDVVDSVRTGRTAVIHGLALFTSAAPKIPHHGRDAAEITIGPCPAGNVPLSPVNFRERMKRSYLNAELCPLVATEGNDSPSLTLNVGSWNAPANMNKPSNHQAHQGPLHWVCWFGSSCIILLTNKEPEPEPEPERGSERIPCSDGVDSPSLTENQGGELASRCLFLSRSLVPTSACERILGRSEETTFLYRHITSSAFFMVEHGAF</sequence>
<reference evidence="2" key="1">
    <citation type="submission" date="2020-03" db="EMBL/GenBank/DDBJ databases">
        <authorList>
            <person name="Weist P."/>
        </authorList>
    </citation>
    <scope>NUCLEOTIDE SEQUENCE</scope>
</reference>
<name>A0A9N7U7Q6_PLEPL</name>
<dbReference type="AlphaFoldDB" id="A0A9N7U7Q6"/>
<accession>A0A9N7U7Q6</accession>
<keyword evidence="3" id="KW-1185">Reference proteome</keyword>
<feature type="region of interest" description="Disordered" evidence="1">
    <location>
        <begin position="155"/>
        <end position="180"/>
    </location>
</feature>
<protein>
    <submittedName>
        <fullName evidence="2">Uncharacterized protein</fullName>
    </submittedName>
</protein>
<dbReference type="Proteomes" id="UP001153269">
    <property type="component" value="Unassembled WGS sequence"/>
</dbReference>
<evidence type="ECO:0000313" key="3">
    <source>
        <dbReference type="Proteomes" id="UP001153269"/>
    </source>
</evidence>
<evidence type="ECO:0000313" key="2">
    <source>
        <dbReference type="EMBL" id="CAB1425441.1"/>
    </source>
</evidence>
<feature type="compositionally biased region" description="Basic and acidic residues" evidence="1">
    <location>
        <begin position="155"/>
        <end position="167"/>
    </location>
</feature>
<proteinExistence type="predicted"/>
<gene>
    <name evidence="2" type="ORF">PLEPLA_LOCUS13371</name>
</gene>
<evidence type="ECO:0000256" key="1">
    <source>
        <dbReference type="SAM" id="MobiDB-lite"/>
    </source>
</evidence>
<dbReference type="EMBL" id="CADEAL010000803">
    <property type="protein sequence ID" value="CAB1425441.1"/>
    <property type="molecule type" value="Genomic_DNA"/>
</dbReference>
<comment type="caution">
    <text evidence="2">The sequence shown here is derived from an EMBL/GenBank/DDBJ whole genome shotgun (WGS) entry which is preliminary data.</text>
</comment>
<organism evidence="2 3">
    <name type="scientific">Pleuronectes platessa</name>
    <name type="common">European plaice</name>
    <dbReference type="NCBI Taxonomy" id="8262"/>
    <lineage>
        <taxon>Eukaryota</taxon>
        <taxon>Metazoa</taxon>
        <taxon>Chordata</taxon>
        <taxon>Craniata</taxon>
        <taxon>Vertebrata</taxon>
        <taxon>Euteleostomi</taxon>
        <taxon>Actinopterygii</taxon>
        <taxon>Neopterygii</taxon>
        <taxon>Teleostei</taxon>
        <taxon>Neoteleostei</taxon>
        <taxon>Acanthomorphata</taxon>
        <taxon>Carangaria</taxon>
        <taxon>Pleuronectiformes</taxon>
        <taxon>Pleuronectoidei</taxon>
        <taxon>Pleuronectidae</taxon>
        <taxon>Pleuronectes</taxon>
    </lineage>
</organism>